<dbReference type="Gene3D" id="2.60.40.790">
    <property type="match status" value="1"/>
</dbReference>
<dbReference type="InterPro" id="IPR039790">
    <property type="entry name" value="CHRD1"/>
</dbReference>
<dbReference type="OrthoDB" id="1898560at2759"/>
<feature type="region of interest" description="Disordered" evidence="4">
    <location>
        <begin position="69"/>
        <end position="99"/>
    </location>
</feature>
<keyword evidence="1" id="KW-0479">Metal-binding</keyword>
<protein>
    <submittedName>
        <fullName evidence="7">Chord-domain-containing protein</fullName>
    </submittedName>
</protein>
<dbReference type="STRING" id="61395.A0A1Y1W6Y1"/>
<dbReference type="GO" id="GO:0046872">
    <property type="term" value="F:metal ion binding"/>
    <property type="evidence" value="ECO:0007669"/>
    <property type="project" value="UniProtKB-KW"/>
</dbReference>
<evidence type="ECO:0000259" key="5">
    <source>
        <dbReference type="PROSITE" id="PS51203"/>
    </source>
</evidence>
<feature type="compositionally biased region" description="Basic and acidic residues" evidence="4">
    <location>
        <begin position="69"/>
        <end position="92"/>
    </location>
</feature>
<proteinExistence type="predicted"/>
<keyword evidence="8" id="KW-1185">Reference proteome</keyword>
<feature type="domain" description="CS" evidence="5">
    <location>
        <begin position="173"/>
        <end position="262"/>
    </location>
</feature>
<name>A0A1Y1W6Y1_9FUNG</name>
<dbReference type="Pfam" id="PF04968">
    <property type="entry name" value="CHORD"/>
    <property type="match status" value="2"/>
</dbReference>
<evidence type="ECO:0000256" key="2">
    <source>
        <dbReference type="ARBA" id="ARBA00022737"/>
    </source>
</evidence>
<keyword evidence="2" id="KW-0677">Repeat</keyword>
<evidence type="ECO:0000313" key="7">
    <source>
        <dbReference type="EMBL" id="ORX68986.1"/>
    </source>
</evidence>
<evidence type="ECO:0000256" key="3">
    <source>
        <dbReference type="ARBA" id="ARBA00022833"/>
    </source>
</evidence>
<dbReference type="PROSITE" id="PS51401">
    <property type="entry name" value="CHORD"/>
    <property type="match status" value="1"/>
</dbReference>
<feature type="domain" description="CHORD" evidence="6">
    <location>
        <begin position="4"/>
        <end position="165"/>
    </location>
</feature>
<dbReference type="Gene3D" id="4.10.1130.20">
    <property type="match status" value="2"/>
</dbReference>
<keyword evidence="3" id="KW-0862">Zinc</keyword>
<dbReference type="InterPro" id="IPR008978">
    <property type="entry name" value="HSP20-like_chaperone"/>
</dbReference>
<organism evidence="7 8">
    <name type="scientific">Linderina pennispora</name>
    <dbReference type="NCBI Taxonomy" id="61395"/>
    <lineage>
        <taxon>Eukaryota</taxon>
        <taxon>Fungi</taxon>
        <taxon>Fungi incertae sedis</taxon>
        <taxon>Zoopagomycota</taxon>
        <taxon>Kickxellomycotina</taxon>
        <taxon>Kickxellomycetes</taxon>
        <taxon>Kickxellales</taxon>
        <taxon>Kickxellaceae</taxon>
        <taxon>Linderina</taxon>
    </lineage>
</organism>
<dbReference type="InterPro" id="IPR007052">
    <property type="entry name" value="CS_dom"/>
</dbReference>
<dbReference type="EMBL" id="MCFD01000008">
    <property type="protein sequence ID" value="ORX68986.1"/>
    <property type="molecule type" value="Genomic_DNA"/>
</dbReference>
<reference evidence="7 8" key="1">
    <citation type="submission" date="2016-07" db="EMBL/GenBank/DDBJ databases">
        <title>Pervasive Adenine N6-methylation of Active Genes in Fungi.</title>
        <authorList>
            <consortium name="DOE Joint Genome Institute"/>
            <person name="Mondo S.J."/>
            <person name="Dannebaum R.O."/>
            <person name="Kuo R.C."/>
            <person name="Labutti K."/>
            <person name="Haridas S."/>
            <person name="Kuo A."/>
            <person name="Salamov A."/>
            <person name="Ahrendt S.R."/>
            <person name="Lipzen A."/>
            <person name="Sullivan W."/>
            <person name="Andreopoulos W.B."/>
            <person name="Clum A."/>
            <person name="Lindquist E."/>
            <person name="Daum C."/>
            <person name="Ramamoorthy G.K."/>
            <person name="Gryganskyi A."/>
            <person name="Culley D."/>
            <person name="Magnuson J.K."/>
            <person name="James T.Y."/>
            <person name="O'Malley M.A."/>
            <person name="Stajich J.E."/>
            <person name="Spatafora J.W."/>
            <person name="Visel A."/>
            <person name="Grigoriev I.V."/>
        </authorList>
    </citation>
    <scope>NUCLEOTIDE SEQUENCE [LARGE SCALE GENOMIC DNA]</scope>
    <source>
        <strain evidence="7 8">ATCC 12442</strain>
    </source>
</reference>
<evidence type="ECO:0000259" key="6">
    <source>
        <dbReference type="PROSITE" id="PS51401"/>
    </source>
</evidence>
<evidence type="ECO:0000256" key="1">
    <source>
        <dbReference type="ARBA" id="ARBA00022723"/>
    </source>
</evidence>
<evidence type="ECO:0000256" key="4">
    <source>
        <dbReference type="SAM" id="MobiDB-lite"/>
    </source>
</evidence>
<dbReference type="PANTHER" id="PTHR46983">
    <property type="entry name" value="CYSTEINE AND HISTIDINE-RICH DOMAIN-CONTAINING PROTEIN 1"/>
    <property type="match status" value="1"/>
</dbReference>
<dbReference type="Pfam" id="PF04969">
    <property type="entry name" value="CS"/>
    <property type="match status" value="1"/>
</dbReference>
<dbReference type="PANTHER" id="PTHR46983:SF3">
    <property type="entry name" value="CHPADIPLOID STATE MAINTENANCE PROTEIN CHPA"/>
    <property type="match status" value="1"/>
</dbReference>
<sequence length="264" mass="29370">MTTCTRNGCGKTYDEATNTAMSCQYHTGQPKFHEGRRGWTCCPARGPHAHTPKNDPFKADLTKYDDVLPEPVKKAEATPEKEAEKEPEKEPEPVIEEDPVDAVVPAGATCKRSGCNRKYDGPSSCVFHPGHAVFHEGRQGWSCCRARATGFDEFLQIPGCTTGRHLFIGKAEQAKCRMDFFQSSAKLVVSVYARKLDKQKSKVVVERQSLSLHVEYMDGKVYDDVIELFAEVDPENSTFELLTTKIEISLAKAAPGEWPRLASK</sequence>
<dbReference type="GeneID" id="63808024"/>
<dbReference type="RefSeq" id="XP_040742718.1">
    <property type="nucleotide sequence ID" value="XM_040891376.1"/>
</dbReference>
<evidence type="ECO:0000313" key="8">
    <source>
        <dbReference type="Proteomes" id="UP000193922"/>
    </source>
</evidence>
<dbReference type="InterPro" id="IPR007051">
    <property type="entry name" value="CHORD_dom"/>
</dbReference>
<dbReference type="PROSITE" id="PS51203">
    <property type="entry name" value="CS"/>
    <property type="match status" value="1"/>
</dbReference>
<gene>
    <name evidence="7" type="ORF">DL89DRAFT_323162</name>
</gene>
<comment type="caution">
    <text evidence="7">The sequence shown here is derived from an EMBL/GenBank/DDBJ whole genome shotgun (WGS) entry which is preliminary data.</text>
</comment>
<dbReference type="AlphaFoldDB" id="A0A1Y1W6Y1"/>
<dbReference type="Proteomes" id="UP000193922">
    <property type="component" value="Unassembled WGS sequence"/>
</dbReference>
<dbReference type="CDD" id="cd06466">
    <property type="entry name" value="p23_CS_SGT1_like"/>
    <property type="match status" value="1"/>
</dbReference>
<dbReference type="SUPFAM" id="SSF49764">
    <property type="entry name" value="HSP20-like chaperones"/>
    <property type="match status" value="1"/>
</dbReference>
<accession>A0A1Y1W6Y1</accession>